<feature type="active site" evidence="5">
    <location>
        <position position="262"/>
    </location>
</feature>
<evidence type="ECO:0000313" key="8">
    <source>
        <dbReference type="EMBL" id="BCL60262.1"/>
    </source>
</evidence>
<dbReference type="Proteomes" id="UP000826725">
    <property type="component" value="Chromosome"/>
</dbReference>
<evidence type="ECO:0000256" key="1">
    <source>
        <dbReference type="ARBA" id="ARBA00009986"/>
    </source>
</evidence>
<gene>
    <name evidence="8" type="ORF">DGMP_09550</name>
</gene>
<reference evidence="8" key="1">
    <citation type="submission" date="2020-09" db="EMBL/GenBank/DDBJ databases">
        <title>Desulfogranum mesoprofundum gen. nov., sp. nov., a novel mesophilic, sulfate-reducing chemolithoautotroph isolated from a deep-sea hydrothermal vent chimney in the Suiyo Seamount.</title>
        <authorList>
            <person name="Hashimoto Y."/>
            <person name="Nakagawa S."/>
        </authorList>
    </citation>
    <scope>NUCLEOTIDE SEQUENCE</scope>
    <source>
        <strain evidence="8">KT2</strain>
    </source>
</reference>
<evidence type="ECO:0000256" key="2">
    <source>
        <dbReference type="ARBA" id="ARBA00011881"/>
    </source>
</evidence>
<evidence type="ECO:0000256" key="4">
    <source>
        <dbReference type="ARBA" id="ARBA00023027"/>
    </source>
</evidence>
<keyword evidence="3 6" id="KW-0560">Oxidoreductase</keyword>
<comment type="similarity">
    <text evidence="1 6">Belongs to the aldehyde dehydrogenase family.</text>
</comment>
<dbReference type="InterPro" id="IPR029510">
    <property type="entry name" value="Ald_DH_CS_GLU"/>
</dbReference>
<evidence type="ECO:0000256" key="3">
    <source>
        <dbReference type="ARBA" id="ARBA00023002"/>
    </source>
</evidence>
<dbReference type="EMBL" id="AP024086">
    <property type="protein sequence ID" value="BCL60262.1"/>
    <property type="molecule type" value="Genomic_DNA"/>
</dbReference>
<dbReference type="InterPro" id="IPR044638">
    <property type="entry name" value="ALDH7A1-like"/>
</dbReference>
<name>A0A8D5JL69_9BACT</name>
<protein>
    <submittedName>
        <fullName evidence="8">Aldehyde dehydrogenase</fullName>
    </submittedName>
</protein>
<evidence type="ECO:0000256" key="6">
    <source>
        <dbReference type="RuleBase" id="RU003345"/>
    </source>
</evidence>
<comment type="subunit">
    <text evidence="2">Homotetramer.</text>
</comment>
<dbReference type="KEGG" id="dbk:DGMP_09550"/>
<evidence type="ECO:0000259" key="7">
    <source>
        <dbReference type="Pfam" id="PF00171"/>
    </source>
</evidence>
<keyword evidence="4" id="KW-0520">NAD</keyword>
<keyword evidence="9" id="KW-1185">Reference proteome</keyword>
<dbReference type="PANTHER" id="PTHR43521">
    <property type="entry name" value="ALPHA-AMINOADIPIC SEMIALDEHYDE DEHYDROGENASE"/>
    <property type="match status" value="1"/>
</dbReference>
<dbReference type="Pfam" id="PF00171">
    <property type="entry name" value="Aldedh"/>
    <property type="match status" value="1"/>
</dbReference>
<dbReference type="AlphaFoldDB" id="A0A8D5JL69"/>
<dbReference type="PANTHER" id="PTHR43521:SF1">
    <property type="entry name" value="ALPHA-AMINOADIPIC SEMIALDEHYDE DEHYDROGENASE"/>
    <property type="match status" value="1"/>
</dbReference>
<sequence>MDFLKTLGIGSSIPGCSSGRIWLSRKKRKKIQAYSPVDGEIFAKVSRATAKDYDKIVKTAQKAFEEWRTTPAPARGEIIRQIGLQLRDFKQPLGKLISYETGKPLQEGLGEVQELIDICDFCVGQSRMLYGMTTVSERPNHRLFEQYHPLGPIAIITAFNFPMAVWGWNAMVAAVCGNVCIWKPSSKAVVSAVALQMVISRVLGKNHLPEGLFSLVIGNGKSIGETILEDQRIPLVSFTGSIPAGRHVSEKVASRLGKTILELGGNNAIILTEHADLKLALPAIVFGAIGTSGQRCTTTRRLIIHESIYQDIKKRLVTAYKSLKTGDPLIEKNHMGPLIDKGAVKNFQKAVRLIKKQGGSILFGGNCLPKGKKFPSGCYVEPTLAEVRNDMDIVQEETFAPILYLMKYKGDIHEAIAMNNDVAMGLSSSIFSTHHGQIETFLSAVGSDCGIANVNIGTSGAEIGGAFGGEKDTGGGRESGSDAWKNYMRRQTVTVNYGSDLPLAQGIQFDL</sequence>
<organism evidence="8 9">
    <name type="scientific">Desulfomarina profundi</name>
    <dbReference type="NCBI Taxonomy" id="2772557"/>
    <lineage>
        <taxon>Bacteria</taxon>
        <taxon>Pseudomonadati</taxon>
        <taxon>Thermodesulfobacteriota</taxon>
        <taxon>Desulfobulbia</taxon>
        <taxon>Desulfobulbales</taxon>
        <taxon>Desulfobulbaceae</taxon>
        <taxon>Desulfomarina</taxon>
    </lineage>
</organism>
<dbReference type="InterPro" id="IPR015590">
    <property type="entry name" value="Aldehyde_DH_dom"/>
</dbReference>
<dbReference type="RefSeq" id="WP_228856408.1">
    <property type="nucleotide sequence ID" value="NZ_AP024086.1"/>
</dbReference>
<accession>A0A8D5JL69</accession>
<proteinExistence type="inferred from homology"/>
<feature type="domain" description="Aldehyde dehydrogenase" evidence="7">
    <location>
        <begin position="22"/>
        <end position="493"/>
    </location>
</feature>
<dbReference type="CDD" id="cd07130">
    <property type="entry name" value="ALDH_F7_AASADH"/>
    <property type="match status" value="1"/>
</dbReference>
<dbReference type="GO" id="GO:0004029">
    <property type="term" value="F:aldehyde dehydrogenase (NAD+) activity"/>
    <property type="evidence" value="ECO:0007669"/>
    <property type="project" value="InterPro"/>
</dbReference>
<evidence type="ECO:0000256" key="5">
    <source>
        <dbReference type="PROSITE-ProRule" id="PRU10007"/>
    </source>
</evidence>
<dbReference type="FunFam" id="3.40.309.10:FF:000018">
    <property type="entry name" value="Alpha-aminoadipic semialdehyde dehydrogenase"/>
    <property type="match status" value="1"/>
</dbReference>
<evidence type="ECO:0000313" key="9">
    <source>
        <dbReference type="Proteomes" id="UP000826725"/>
    </source>
</evidence>
<dbReference type="PROSITE" id="PS00687">
    <property type="entry name" value="ALDEHYDE_DEHYDR_GLU"/>
    <property type="match status" value="1"/>
</dbReference>